<protein>
    <submittedName>
        <fullName evidence="1">Uncharacterized protein</fullName>
    </submittedName>
</protein>
<name>A0A7X1BAP6_9BACT</name>
<dbReference type="Proteomes" id="UP000526501">
    <property type="component" value="Unassembled WGS sequence"/>
</dbReference>
<accession>A0A7X1BAP6</accession>
<comment type="caution">
    <text evidence="1">The sequence shown here is derived from an EMBL/GenBank/DDBJ whole genome shotgun (WGS) entry which is preliminary data.</text>
</comment>
<reference evidence="1 2" key="1">
    <citation type="submission" date="2020-07" db="EMBL/GenBank/DDBJ databases">
        <authorList>
            <person name="Feng X."/>
        </authorList>
    </citation>
    <scope>NUCLEOTIDE SEQUENCE [LARGE SCALE GENOMIC DNA]</scope>
    <source>
        <strain evidence="1 2">JCM23202</strain>
    </source>
</reference>
<dbReference type="RefSeq" id="WP_185661408.1">
    <property type="nucleotide sequence ID" value="NZ_CAWPOO010000013.1"/>
</dbReference>
<gene>
    <name evidence="1" type="ORF">H5P27_15855</name>
</gene>
<organism evidence="1 2">
    <name type="scientific">Pelagicoccus albus</name>
    <dbReference type="NCBI Taxonomy" id="415222"/>
    <lineage>
        <taxon>Bacteria</taxon>
        <taxon>Pseudomonadati</taxon>
        <taxon>Verrucomicrobiota</taxon>
        <taxon>Opitutia</taxon>
        <taxon>Puniceicoccales</taxon>
        <taxon>Pelagicoccaceae</taxon>
        <taxon>Pelagicoccus</taxon>
    </lineage>
</organism>
<dbReference type="AlphaFoldDB" id="A0A7X1BAP6"/>
<dbReference type="EMBL" id="JACHVC010000013">
    <property type="protein sequence ID" value="MBC2607528.1"/>
    <property type="molecule type" value="Genomic_DNA"/>
</dbReference>
<proteinExistence type="predicted"/>
<evidence type="ECO:0000313" key="2">
    <source>
        <dbReference type="Proteomes" id="UP000526501"/>
    </source>
</evidence>
<sequence length="62" mass="7362">MEEERELKCPLCQHNEFDKDKVVLAKYGLFRVTDYKANMLTCKRCKHIMLFEDGNTFFLGVN</sequence>
<evidence type="ECO:0000313" key="1">
    <source>
        <dbReference type="EMBL" id="MBC2607528.1"/>
    </source>
</evidence>
<keyword evidence="2" id="KW-1185">Reference proteome</keyword>